<evidence type="ECO:0000313" key="2">
    <source>
        <dbReference type="EMBL" id="KEQ99284.1"/>
    </source>
</evidence>
<dbReference type="EMBL" id="KL584751">
    <property type="protein sequence ID" value="KEQ99284.1"/>
    <property type="molecule type" value="Genomic_DNA"/>
</dbReference>
<dbReference type="RefSeq" id="XP_013347771.1">
    <property type="nucleotide sequence ID" value="XM_013492317.1"/>
</dbReference>
<protein>
    <submittedName>
        <fullName evidence="2">Uncharacterized protein</fullName>
    </submittedName>
</protein>
<evidence type="ECO:0000256" key="1">
    <source>
        <dbReference type="SAM" id="SignalP"/>
    </source>
</evidence>
<name>A0A074YT14_AURSE</name>
<dbReference type="HOGENOM" id="CLU_126127_0_0_1"/>
<dbReference type="Proteomes" id="UP000030641">
    <property type="component" value="Unassembled WGS sequence"/>
</dbReference>
<evidence type="ECO:0000313" key="3">
    <source>
        <dbReference type="Proteomes" id="UP000030641"/>
    </source>
</evidence>
<sequence>MRFSTAFALSTVAFTAMAAPVPQDSAVAAPGLLQDLSPEVVALLTALGLGGLAPPVGGIVSTLGVDVKKRQSLLQDLSPEVVDLLNRLGLSGLSAPVGGIVTTLGQDVKKRQAPGLLEDLSPEVVALLT</sequence>
<dbReference type="GeneID" id="25366762"/>
<dbReference type="AlphaFoldDB" id="A0A074YT14"/>
<feature type="non-terminal residue" evidence="2">
    <location>
        <position position="129"/>
    </location>
</feature>
<gene>
    <name evidence="2" type="ORF">AUEXF2481DRAFT_410604</name>
</gene>
<feature type="chain" id="PRO_5001703696" evidence="1">
    <location>
        <begin position="19"/>
        <end position="129"/>
    </location>
</feature>
<reference evidence="2 3" key="1">
    <citation type="journal article" date="2014" name="BMC Genomics">
        <title>Genome sequencing of four Aureobasidium pullulans varieties: biotechnological potential, stress tolerance, and description of new species.</title>
        <authorList>
            <person name="Gostin Ar C."/>
            <person name="Ohm R.A."/>
            <person name="Kogej T."/>
            <person name="Sonjak S."/>
            <person name="Turk M."/>
            <person name="Zajc J."/>
            <person name="Zalar P."/>
            <person name="Grube M."/>
            <person name="Sun H."/>
            <person name="Han J."/>
            <person name="Sharma A."/>
            <person name="Chiniquy J."/>
            <person name="Ngan C.Y."/>
            <person name="Lipzen A."/>
            <person name="Barry K."/>
            <person name="Grigoriev I.V."/>
            <person name="Gunde-Cimerman N."/>
        </authorList>
    </citation>
    <scope>NUCLEOTIDE SEQUENCE [LARGE SCALE GENOMIC DNA]</scope>
    <source>
        <strain evidence="2 3">EXF-2481</strain>
    </source>
</reference>
<accession>A0A074YT14</accession>
<dbReference type="InParanoid" id="A0A074YT14"/>
<organism evidence="2 3">
    <name type="scientific">Aureobasidium subglaciale (strain EXF-2481)</name>
    <name type="common">Aureobasidium pullulans var. subglaciale</name>
    <dbReference type="NCBI Taxonomy" id="1043005"/>
    <lineage>
        <taxon>Eukaryota</taxon>
        <taxon>Fungi</taxon>
        <taxon>Dikarya</taxon>
        <taxon>Ascomycota</taxon>
        <taxon>Pezizomycotina</taxon>
        <taxon>Dothideomycetes</taxon>
        <taxon>Dothideomycetidae</taxon>
        <taxon>Dothideales</taxon>
        <taxon>Saccotheciaceae</taxon>
        <taxon>Aureobasidium</taxon>
    </lineage>
</organism>
<proteinExistence type="predicted"/>
<dbReference type="OrthoDB" id="3798541at2759"/>
<keyword evidence="1" id="KW-0732">Signal</keyword>
<feature type="signal peptide" evidence="1">
    <location>
        <begin position="1"/>
        <end position="18"/>
    </location>
</feature>
<keyword evidence="3" id="KW-1185">Reference proteome</keyword>